<sequence length="46" mass="4569">MPAVSGVDVVNADQPAVMRVAVDGSVPREHDAAAIEVGVPVGEDAA</sequence>
<accession>A0A645C327</accession>
<name>A0A645C327_9ZZZZ</name>
<protein>
    <submittedName>
        <fullName evidence="1">Uncharacterized protein</fullName>
    </submittedName>
</protein>
<organism evidence="1">
    <name type="scientific">bioreactor metagenome</name>
    <dbReference type="NCBI Taxonomy" id="1076179"/>
    <lineage>
        <taxon>unclassified sequences</taxon>
        <taxon>metagenomes</taxon>
        <taxon>ecological metagenomes</taxon>
    </lineage>
</organism>
<evidence type="ECO:0000313" key="1">
    <source>
        <dbReference type="EMBL" id="MPM68374.1"/>
    </source>
</evidence>
<comment type="caution">
    <text evidence="1">The sequence shown here is derived from an EMBL/GenBank/DDBJ whole genome shotgun (WGS) entry which is preliminary data.</text>
</comment>
<proteinExistence type="predicted"/>
<gene>
    <name evidence="1" type="ORF">SDC9_115306</name>
</gene>
<reference evidence="1" key="1">
    <citation type="submission" date="2019-08" db="EMBL/GenBank/DDBJ databases">
        <authorList>
            <person name="Kucharzyk K."/>
            <person name="Murdoch R.W."/>
            <person name="Higgins S."/>
            <person name="Loffler F."/>
        </authorList>
    </citation>
    <scope>NUCLEOTIDE SEQUENCE</scope>
</reference>
<dbReference type="EMBL" id="VSSQ01022221">
    <property type="protein sequence ID" value="MPM68374.1"/>
    <property type="molecule type" value="Genomic_DNA"/>
</dbReference>
<dbReference type="AlphaFoldDB" id="A0A645C327"/>